<organism evidence="3 4">
    <name type="scientific">Luteibacter yeojuensis</name>
    <dbReference type="NCBI Taxonomy" id="345309"/>
    <lineage>
        <taxon>Bacteria</taxon>
        <taxon>Pseudomonadati</taxon>
        <taxon>Pseudomonadota</taxon>
        <taxon>Gammaproteobacteria</taxon>
        <taxon>Lysobacterales</taxon>
        <taxon>Rhodanobacteraceae</taxon>
        <taxon>Luteibacter</taxon>
    </lineage>
</organism>
<accession>A0A0F3KHT4</accession>
<dbReference type="PIRSF" id="PIRSF036389">
    <property type="entry name" value="IOR_B"/>
    <property type="match status" value="1"/>
</dbReference>
<dbReference type="PATRIC" id="fig|345309.4.peg.2772"/>
<dbReference type="InterPro" id="IPR012368">
    <property type="entry name" value="OxRdtase_Mopterin-bd_su_IorB"/>
</dbReference>
<dbReference type="OrthoDB" id="6177861at2"/>
<dbReference type="NCBIfam" id="TIGR01409">
    <property type="entry name" value="TAT_signal_seq"/>
    <property type="match status" value="1"/>
</dbReference>
<dbReference type="InterPro" id="IPR000674">
    <property type="entry name" value="Ald_Oxase/Xan_DH_a/b"/>
</dbReference>
<reference evidence="3 4" key="1">
    <citation type="submission" date="2015-03" db="EMBL/GenBank/DDBJ databases">
        <title>Draft genome sequence of Luteibacter yeojuensis strain SU11.</title>
        <authorList>
            <person name="Sulaiman J."/>
            <person name="Priya K."/>
            <person name="Chan K.-G."/>
        </authorList>
    </citation>
    <scope>NUCLEOTIDE SEQUENCE [LARGE SCALE GENOMIC DNA]</scope>
    <source>
        <strain evidence="3 4">SU11</strain>
    </source>
</reference>
<dbReference type="EMBL" id="JZRB01000035">
    <property type="protein sequence ID" value="KJV29669.1"/>
    <property type="molecule type" value="Genomic_DNA"/>
</dbReference>
<dbReference type="InterPro" id="IPR006311">
    <property type="entry name" value="TAT_signal"/>
</dbReference>
<dbReference type="Pfam" id="PF02738">
    <property type="entry name" value="MoCoBD_1"/>
    <property type="match status" value="1"/>
</dbReference>
<name>A0A0F3KHT4_9GAMM</name>
<dbReference type="PANTHER" id="PTHR47495:SF1">
    <property type="entry name" value="BLL3820 PROTEIN"/>
    <property type="match status" value="1"/>
</dbReference>
<dbReference type="InterPro" id="IPR008274">
    <property type="entry name" value="AldOxase/xan_DH_MoCoBD1"/>
</dbReference>
<feature type="domain" description="Aldehyde oxidase/xanthine dehydrogenase a/b hammerhead" evidence="2">
    <location>
        <begin position="216"/>
        <end position="307"/>
    </location>
</feature>
<sequence>MSGEVKLSRRRFLKYAAGTAGALVIGIGTVEAAERPVPLALLGDAWAQVGPYIRVAADGRTFIGVRDPDNGEGTATSLARIIADEMDADWNRVVVEYLGLGIEKGNGEPKFTYGRQRSGDATSIPAAWADLRQAGALARWLLLQAAARRLGVPAEQLRGEGGMAVAADGRRISYGDLASAAAGIDAPATPPPVKAAERYTLIGQPAGDIDARAVVTGALRYAADESIGEPLIAVLARCPYPGGSLDGADRDAAGKVEGVFAVVDVTPEQGQAPGMAAQAPAIAVIARDTWAALKGREALKATWKPGQATEPSAGDLEKKALALFDDDTATPSTVRNDGDVATARKKAARALESTYVQPWVAHATAETPNCLVRLDPDTSITIVAATQSPRQVYAVVQRMTGFGPDQVYIRVPRGGGGFGRRLESDYIAEAVAIAQAKKPQEIQNRPVRVLWTRDDDLAHDYYRPFAVHRLNASLDKKKAIVGWHQRMASPSVLAGRATPPDRLWQSELVPDALPAGLVPNYRSDYYPLDSLLARGEWRGSPHVTPTFASESFIDELAHAVGANPLDYRLQMLGDARQLPYNGRGGPIDTARMANVLKLAADKLDWSRWLRSENGLGIACAYVFGTYVAHAIEVAPTQDGIDIHRVVCVADVGRAVNPLGLAAQLEGATLDALSTALNLAITVKDGKVQQAGFKDYPVSATQPMPYEVETVIVPSTADPAGASVIGMPSAAPALANAVFRATAVRVRRLPLLRELARLR</sequence>
<evidence type="ECO:0000259" key="2">
    <source>
        <dbReference type="SMART" id="SM01008"/>
    </source>
</evidence>
<dbReference type="InterPro" id="IPR052516">
    <property type="entry name" value="N-heterocyclic_Hydroxylase"/>
</dbReference>
<dbReference type="PANTHER" id="PTHR47495">
    <property type="entry name" value="ALDEHYDE DEHYDROGENASE"/>
    <property type="match status" value="1"/>
</dbReference>
<keyword evidence="1" id="KW-0732">Signal</keyword>
<dbReference type="RefSeq" id="WP_045830574.1">
    <property type="nucleotide sequence ID" value="NZ_JZRB01000035.1"/>
</dbReference>
<evidence type="ECO:0000256" key="1">
    <source>
        <dbReference type="ARBA" id="ARBA00022729"/>
    </source>
</evidence>
<dbReference type="InterPro" id="IPR037165">
    <property type="entry name" value="AldOxase/xan_DH_Mopterin-bd_sf"/>
</dbReference>
<dbReference type="Gene3D" id="3.90.1170.50">
    <property type="entry name" value="Aldehyde oxidase/xanthine dehydrogenase, a/b hammerhead"/>
    <property type="match status" value="1"/>
</dbReference>
<dbReference type="Gene3D" id="3.30.365.10">
    <property type="entry name" value="Aldehyde oxidase/xanthine dehydrogenase, molybdopterin binding domain"/>
    <property type="match status" value="4"/>
</dbReference>
<dbReference type="InterPro" id="IPR046867">
    <property type="entry name" value="AldOxase/xan_DH_MoCoBD2"/>
</dbReference>
<evidence type="ECO:0000313" key="3">
    <source>
        <dbReference type="EMBL" id="KJV29669.1"/>
    </source>
</evidence>
<dbReference type="Pfam" id="PF20256">
    <property type="entry name" value="MoCoBD_2"/>
    <property type="match status" value="1"/>
</dbReference>
<dbReference type="AlphaFoldDB" id="A0A0F3KHT4"/>
<dbReference type="SUPFAM" id="SSF56003">
    <property type="entry name" value="Molybdenum cofactor-binding domain"/>
    <property type="match status" value="2"/>
</dbReference>
<dbReference type="PROSITE" id="PS51318">
    <property type="entry name" value="TAT"/>
    <property type="match status" value="1"/>
</dbReference>
<dbReference type="Proteomes" id="UP000033651">
    <property type="component" value="Unassembled WGS sequence"/>
</dbReference>
<keyword evidence="4" id="KW-1185">Reference proteome</keyword>
<gene>
    <name evidence="3" type="ORF">VI08_15810</name>
</gene>
<dbReference type="GO" id="GO:0016491">
    <property type="term" value="F:oxidoreductase activity"/>
    <property type="evidence" value="ECO:0007669"/>
    <property type="project" value="InterPro"/>
</dbReference>
<comment type="caution">
    <text evidence="3">The sequence shown here is derived from an EMBL/GenBank/DDBJ whole genome shotgun (WGS) entry which is preliminary data.</text>
</comment>
<proteinExistence type="predicted"/>
<evidence type="ECO:0000313" key="4">
    <source>
        <dbReference type="Proteomes" id="UP000033651"/>
    </source>
</evidence>
<protein>
    <submittedName>
        <fullName evidence="3">Aldehyde oxidase</fullName>
    </submittedName>
</protein>
<dbReference type="InterPro" id="IPR019546">
    <property type="entry name" value="TAT_signal_bac_arc"/>
</dbReference>
<dbReference type="SMART" id="SM01008">
    <property type="entry name" value="Ald_Xan_dh_C"/>
    <property type="match status" value="1"/>
</dbReference>